<accession>A0A1V4SRB2</accession>
<comment type="caution">
    <text evidence="1">The sequence shown here is derived from an EMBL/GenBank/DDBJ whole genome shotgun (WGS) entry which is preliminary data.</text>
</comment>
<proteinExistence type="predicted"/>
<evidence type="ECO:0000313" key="2">
    <source>
        <dbReference type="Proteomes" id="UP000191554"/>
    </source>
</evidence>
<organism evidence="1 2">
    <name type="scientific">Ruminiclostridium hungatei</name>
    <name type="common">Clostridium hungatei</name>
    <dbReference type="NCBI Taxonomy" id="48256"/>
    <lineage>
        <taxon>Bacteria</taxon>
        <taxon>Bacillati</taxon>
        <taxon>Bacillota</taxon>
        <taxon>Clostridia</taxon>
        <taxon>Eubacteriales</taxon>
        <taxon>Oscillospiraceae</taxon>
        <taxon>Ruminiclostridium</taxon>
    </lineage>
</organism>
<evidence type="ECO:0000313" key="1">
    <source>
        <dbReference type="EMBL" id="OPX46420.1"/>
    </source>
</evidence>
<reference evidence="1 2" key="1">
    <citation type="submission" date="2017-03" db="EMBL/GenBank/DDBJ databases">
        <title>Genome sequence of Clostridium hungatei DSM 14427.</title>
        <authorList>
            <person name="Poehlein A."/>
            <person name="Daniel R."/>
        </authorList>
    </citation>
    <scope>NUCLEOTIDE SEQUENCE [LARGE SCALE GENOMIC DNA]</scope>
    <source>
        <strain evidence="1 2">DSM 14427</strain>
    </source>
</reference>
<name>A0A1V4SRB2_RUMHU</name>
<dbReference type="STRING" id="48256.CLHUN_02360"/>
<keyword evidence="2" id="KW-1185">Reference proteome</keyword>
<dbReference type="AlphaFoldDB" id="A0A1V4SRB2"/>
<dbReference type="EMBL" id="MZGX01000001">
    <property type="protein sequence ID" value="OPX46420.1"/>
    <property type="molecule type" value="Genomic_DNA"/>
</dbReference>
<dbReference type="Proteomes" id="UP000191554">
    <property type="component" value="Unassembled WGS sequence"/>
</dbReference>
<sequence>MVAINTDRESNAKLLKSADVQSDVKYINSGKLKKLPLVVMAMLKAPESFYSLFGVARMLGIPKATVAKFDKSNPSGVSELAPIAHLFVCFEEEGRKTWAIKKSHFDKWQRTGRVPKVSSGRPKTKPENCENWNDWIPKELATEFKRVVDNANKAAPHMKISYRQARFIAYQEFIDRRPNLK</sequence>
<protein>
    <submittedName>
        <fullName evidence="1">Uncharacterized protein</fullName>
    </submittedName>
</protein>
<gene>
    <name evidence="1" type="ORF">CLHUN_02360</name>
</gene>